<reference evidence="1" key="1">
    <citation type="submission" date="2016-04" db="EMBL/GenBank/DDBJ databases">
        <authorList>
            <person name="Evans L.H."/>
            <person name="Alamgir A."/>
            <person name="Owens N."/>
            <person name="Weber N.D."/>
            <person name="Virtaneva K."/>
            <person name="Barbian K."/>
            <person name="Babar A."/>
            <person name="Rosenke K."/>
        </authorList>
    </citation>
    <scope>NUCLEOTIDE SEQUENCE [LARGE SCALE GENOMIC DNA]</scope>
    <source>
        <strain evidence="1">CBS 101.48</strain>
    </source>
</reference>
<keyword evidence="2" id="KW-1185">Reference proteome</keyword>
<evidence type="ECO:0000313" key="1">
    <source>
        <dbReference type="EMBL" id="SAM01526.1"/>
    </source>
</evidence>
<dbReference type="AlphaFoldDB" id="A0A163JIN0"/>
<accession>A0A163JIN0</accession>
<dbReference type="InParanoid" id="A0A163JIN0"/>
<organism evidence="1">
    <name type="scientific">Absidia glauca</name>
    <name type="common">Pin mould</name>
    <dbReference type="NCBI Taxonomy" id="4829"/>
    <lineage>
        <taxon>Eukaryota</taxon>
        <taxon>Fungi</taxon>
        <taxon>Fungi incertae sedis</taxon>
        <taxon>Mucoromycota</taxon>
        <taxon>Mucoromycotina</taxon>
        <taxon>Mucoromycetes</taxon>
        <taxon>Mucorales</taxon>
        <taxon>Cunninghamellaceae</taxon>
        <taxon>Absidia</taxon>
    </lineage>
</organism>
<name>A0A163JIN0_ABSGL</name>
<evidence type="ECO:0000313" key="2">
    <source>
        <dbReference type="Proteomes" id="UP000078561"/>
    </source>
</evidence>
<gene>
    <name evidence="1" type="primary">ABSGL_07267.1 scaffold 8717</name>
</gene>
<proteinExistence type="predicted"/>
<protein>
    <submittedName>
        <fullName evidence="1">Uncharacterized protein</fullName>
    </submittedName>
</protein>
<dbReference type="Proteomes" id="UP000078561">
    <property type="component" value="Unassembled WGS sequence"/>
</dbReference>
<sequence>MIVHKIKSQGQSNSREISVASLKLGPRIRLGSHGDGFKLRRVLRKFLRPIHGLTACTPRPAAREPISVVIPIDHSSKKGAKAQKAIVSHGETMMDKLVRSRDLPYVRC</sequence>
<dbReference type="EMBL" id="LT553527">
    <property type="protein sequence ID" value="SAM01526.1"/>
    <property type="molecule type" value="Genomic_DNA"/>
</dbReference>